<evidence type="ECO:0000256" key="2">
    <source>
        <dbReference type="ARBA" id="ARBA00012513"/>
    </source>
</evidence>
<comment type="catalytic activity">
    <reaction evidence="10">
        <text>L-threonyl-[protein] + ATP = O-phospho-L-threonyl-[protein] + ADP + H(+)</text>
        <dbReference type="Rhea" id="RHEA:46608"/>
        <dbReference type="Rhea" id="RHEA-COMP:11060"/>
        <dbReference type="Rhea" id="RHEA-COMP:11605"/>
        <dbReference type="ChEBI" id="CHEBI:15378"/>
        <dbReference type="ChEBI" id="CHEBI:30013"/>
        <dbReference type="ChEBI" id="CHEBI:30616"/>
        <dbReference type="ChEBI" id="CHEBI:61977"/>
        <dbReference type="ChEBI" id="CHEBI:456216"/>
        <dbReference type="EC" id="2.7.11.1"/>
    </reaction>
</comment>
<evidence type="ECO:0000313" key="13">
    <source>
        <dbReference type="EMBL" id="CAD8473959.1"/>
    </source>
</evidence>
<feature type="chain" id="PRO_5030690342" description="non-specific serine/threonine protein kinase" evidence="12">
    <location>
        <begin position="18"/>
        <end position="459"/>
    </location>
</feature>
<evidence type="ECO:0000256" key="11">
    <source>
        <dbReference type="ARBA" id="ARBA00048679"/>
    </source>
</evidence>
<sequence>MVKILLHLLLLLHLALSHDLVDLFTWVTSRRARDIQARRLLQTSATDAATEDCPPVTNSGSCLGFLIQERTIADERDWEFVSSGGLHTCAIRRTSNLPLLCFGRGAEGQKKPPIANGWHTVSSGWKFTCGILLTNQLYCWGDNRHGEAPGLLDGLWQQVSAGKKHACGITLPDKTIRCWGESNNGKTNAPAGKGYLSVCSATEHSCAVNAQGEMVCWGLATHDRTSVPNALSSRTWVSVDCGGAVTCAMDDTARLECWGANVRGQATVPQRQQQVPILGNQTAEQLDGTYDPTTFAVTNCSNGQCIRTRPYHWLSFSVGYHHACGVFLRDPAERVCGSSTSPGKNALCWGDYAYDQDNVPFRPCGKIGTETCSAWKRTAICENLQWSMMSAGGYHSCAISRDDETGKNMIKCWGLVDDGQIGYVNGQVVLIAAGGKLQFDGRLMMMMMALSSALLACWR</sequence>
<evidence type="ECO:0000256" key="12">
    <source>
        <dbReference type="SAM" id="SignalP"/>
    </source>
</evidence>
<dbReference type="PANTHER" id="PTHR47460">
    <property type="entry name" value="SERINE/THREONINE-PROTEIN KINASE-LIKE PROTEIN ACR4"/>
    <property type="match status" value="1"/>
</dbReference>
<evidence type="ECO:0000256" key="9">
    <source>
        <dbReference type="ARBA" id="ARBA00023180"/>
    </source>
</evidence>
<evidence type="ECO:0000256" key="4">
    <source>
        <dbReference type="ARBA" id="ARBA00022729"/>
    </source>
</evidence>
<evidence type="ECO:0000256" key="5">
    <source>
        <dbReference type="ARBA" id="ARBA00022989"/>
    </source>
</evidence>
<evidence type="ECO:0000256" key="10">
    <source>
        <dbReference type="ARBA" id="ARBA00047899"/>
    </source>
</evidence>
<accession>A0A7S0HFC6</accession>
<reference evidence="13" key="1">
    <citation type="submission" date="2021-01" db="EMBL/GenBank/DDBJ databases">
        <authorList>
            <person name="Corre E."/>
            <person name="Pelletier E."/>
            <person name="Niang G."/>
            <person name="Scheremetjew M."/>
            <person name="Finn R."/>
            <person name="Kale V."/>
            <person name="Holt S."/>
            <person name="Cochrane G."/>
            <person name="Meng A."/>
            <person name="Brown T."/>
            <person name="Cohen L."/>
        </authorList>
    </citation>
    <scope>NUCLEOTIDE SEQUENCE</scope>
    <source>
        <strain evidence="13">CCMP325</strain>
    </source>
</reference>
<proteinExistence type="predicted"/>
<dbReference type="InterPro" id="IPR009091">
    <property type="entry name" value="RCC1/BLIP-II"/>
</dbReference>
<organism evidence="13">
    <name type="scientific">Hanusia phi</name>
    <dbReference type="NCBI Taxonomy" id="3032"/>
    <lineage>
        <taxon>Eukaryota</taxon>
        <taxon>Cryptophyceae</taxon>
        <taxon>Pyrenomonadales</taxon>
        <taxon>Geminigeraceae</taxon>
        <taxon>Hanusia</taxon>
    </lineage>
</organism>
<gene>
    <name evidence="13" type="ORF">HPHI1048_LOCUS5007</name>
</gene>
<comment type="catalytic activity">
    <reaction evidence="11">
        <text>L-seryl-[protein] + ATP = O-phospho-L-seryl-[protein] + ADP + H(+)</text>
        <dbReference type="Rhea" id="RHEA:17989"/>
        <dbReference type="Rhea" id="RHEA-COMP:9863"/>
        <dbReference type="Rhea" id="RHEA-COMP:11604"/>
        <dbReference type="ChEBI" id="CHEBI:15378"/>
        <dbReference type="ChEBI" id="CHEBI:29999"/>
        <dbReference type="ChEBI" id="CHEBI:30616"/>
        <dbReference type="ChEBI" id="CHEBI:83421"/>
        <dbReference type="ChEBI" id="CHEBI:456216"/>
        <dbReference type="EC" id="2.7.11.1"/>
    </reaction>
</comment>
<keyword evidence="6" id="KW-0472">Membrane</keyword>
<dbReference type="Pfam" id="PF13540">
    <property type="entry name" value="RCC1_2"/>
    <property type="match status" value="2"/>
</dbReference>
<dbReference type="GO" id="GO:0004674">
    <property type="term" value="F:protein serine/threonine kinase activity"/>
    <property type="evidence" value="ECO:0007669"/>
    <property type="project" value="UniProtKB-KW"/>
</dbReference>
<dbReference type="EC" id="2.7.11.1" evidence="2"/>
<dbReference type="Gene3D" id="2.130.10.30">
    <property type="entry name" value="Regulator of chromosome condensation 1/beta-lactamase-inhibitor protein II"/>
    <property type="match status" value="2"/>
</dbReference>
<keyword evidence="8" id="KW-0675">Receptor</keyword>
<dbReference type="AlphaFoldDB" id="A0A7S0HFC6"/>
<name>A0A7S0HFC6_9CRYP</name>
<evidence type="ECO:0000256" key="7">
    <source>
        <dbReference type="ARBA" id="ARBA00023157"/>
    </source>
</evidence>
<evidence type="ECO:0000256" key="8">
    <source>
        <dbReference type="ARBA" id="ARBA00023170"/>
    </source>
</evidence>
<evidence type="ECO:0000256" key="6">
    <source>
        <dbReference type="ARBA" id="ARBA00023136"/>
    </source>
</evidence>
<feature type="signal peptide" evidence="12">
    <location>
        <begin position="1"/>
        <end position="17"/>
    </location>
</feature>
<keyword evidence="9" id="KW-0325">Glycoprotein</keyword>
<comment type="subcellular location">
    <subcellularLocation>
        <location evidence="1">Membrane</location>
        <topology evidence="1">Single-pass type I membrane protein</topology>
    </subcellularLocation>
</comment>
<keyword evidence="4 12" id="KW-0732">Signal</keyword>
<keyword evidence="3" id="KW-0812">Transmembrane</keyword>
<dbReference type="SUPFAM" id="SSF50985">
    <property type="entry name" value="RCC1/BLIP-II"/>
    <property type="match status" value="2"/>
</dbReference>
<keyword evidence="7" id="KW-1015">Disulfide bond</keyword>
<evidence type="ECO:0000256" key="3">
    <source>
        <dbReference type="ARBA" id="ARBA00022692"/>
    </source>
</evidence>
<protein>
    <recommendedName>
        <fullName evidence="2">non-specific serine/threonine protein kinase</fullName>
        <ecNumber evidence="2">2.7.11.1</ecNumber>
    </recommendedName>
</protein>
<keyword evidence="5" id="KW-1133">Transmembrane helix</keyword>
<dbReference type="EMBL" id="HBEO01007112">
    <property type="protein sequence ID" value="CAD8473959.1"/>
    <property type="molecule type" value="Transcribed_RNA"/>
</dbReference>
<dbReference type="PANTHER" id="PTHR47460:SF1">
    <property type="entry name" value="SERINE_THREONINE-PROTEIN KINASE-LIKE PROTEIN ACR4"/>
    <property type="match status" value="1"/>
</dbReference>
<evidence type="ECO:0000256" key="1">
    <source>
        <dbReference type="ARBA" id="ARBA00004479"/>
    </source>
</evidence>
<dbReference type="GO" id="GO:0016020">
    <property type="term" value="C:membrane"/>
    <property type="evidence" value="ECO:0007669"/>
    <property type="project" value="UniProtKB-SubCell"/>
</dbReference>